<feature type="region of interest" description="Disordered" evidence="1">
    <location>
        <begin position="1"/>
        <end position="49"/>
    </location>
</feature>
<sequence>MSVVQTVSERLAKKQPVESTVDKPTALDTTYVAPESLPKTHSPSRRSHYTQRLSEIFRYNKAVDSESQECVSSSGPPPQTAWDTPEEATDSKNSLLLQEQRQSWRTNTAFNLETIKMLLNSPLFSNFVKSLTVMAAVSILAIALDAIHLLRQHDGVTEAAASPLMNANASLYITVVLSILTIAYSCFTIFLDSRRPPEGLDSSDSKPFIVIFFEIMASTIWAQVLSVSIFLYTWTLGCSDAGARQMDELLSPFLEVAEETRYHYLVARMCRREGTMVGLELLLVLLLIFNFYTHLAQNFQFIRAVSR</sequence>
<feature type="transmembrane region" description="Helical" evidence="2">
    <location>
        <begin position="274"/>
        <end position="293"/>
    </location>
</feature>
<evidence type="ECO:0000256" key="2">
    <source>
        <dbReference type="SAM" id="Phobius"/>
    </source>
</evidence>
<keyword evidence="2" id="KW-0812">Transmembrane</keyword>
<name>A0A9P6UY29_9FUNG</name>
<keyword evidence="2" id="KW-0472">Membrane</keyword>
<dbReference type="Proteomes" id="UP000738325">
    <property type="component" value="Unassembled WGS sequence"/>
</dbReference>
<feature type="transmembrane region" description="Helical" evidence="2">
    <location>
        <begin position="170"/>
        <end position="191"/>
    </location>
</feature>
<evidence type="ECO:0000313" key="4">
    <source>
        <dbReference type="Proteomes" id="UP000738325"/>
    </source>
</evidence>
<accession>A0A9P6UY29</accession>
<feature type="transmembrane region" description="Helical" evidence="2">
    <location>
        <begin position="211"/>
        <end position="234"/>
    </location>
</feature>
<comment type="caution">
    <text evidence="3">The sequence shown here is derived from an EMBL/GenBank/DDBJ whole genome shotgun (WGS) entry which is preliminary data.</text>
</comment>
<reference evidence="3" key="1">
    <citation type="journal article" date="2020" name="Fungal Divers.">
        <title>Resolving the Mortierellaceae phylogeny through synthesis of multi-gene phylogenetics and phylogenomics.</title>
        <authorList>
            <person name="Vandepol N."/>
            <person name="Liber J."/>
            <person name="Desiro A."/>
            <person name="Na H."/>
            <person name="Kennedy M."/>
            <person name="Barry K."/>
            <person name="Grigoriev I.V."/>
            <person name="Miller A.N."/>
            <person name="O'Donnell K."/>
            <person name="Stajich J.E."/>
            <person name="Bonito G."/>
        </authorList>
    </citation>
    <scope>NUCLEOTIDE SEQUENCE</scope>
    <source>
        <strain evidence="3">REB-010B</strain>
    </source>
</reference>
<keyword evidence="2" id="KW-1133">Transmembrane helix</keyword>
<gene>
    <name evidence="3" type="ORF">BGZ99_000812</name>
</gene>
<dbReference type="OrthoDB" id="2372930at2759"/>
<feature type="region of interest" description="Disordered" evidence="1">
    <location>
        <begin position="67"/>
        <end position="93"/>
    </location>
</feature>
<evidence type="ECO:0000256" key="1">
    <source>
        <dbReference type="SAM" id="MobiDB-lite"/>
    </source>
</evidence>
<feature type="transmembrane region" description="Helical" evidence="2">
    <location>
        <begin position="127"/>
        <end position="150"/>
    </location>
</feature>
<keyword evidence="4" id="KW-1185">Reference proteome</keyword>
<evidence type="ECO:0000313" key="3">
    <source>
        <dbReference type="EMBL" id="KAG0325296.1"/>
    </source>
</evidence>
<proteinExistence type="predicted"/>
<organism evidence="3 4">
    <name type="scientific">Dissophora globulifera</name>
    <dbReference type="NCBI Taxonomy" id="979702"/>
    <lineage>
        <taxon>Eukaryota</taxon>
        <taxon>Fungi</taxon>
        <taxon>Fungi incertae sedis</taxon>
        <taxon>Mucoromycota</taxon>
        <taxon>Mortierellomycotina</taxon>
        <taxon>Mortierellomycetes</taxon>
        <taxon>Mortierellales</taxon>
        <taxon>Mortierellaceae</taxon>
        <taxon>Dissophora</taxon>
    </lineage>
</organism>
<dbReference type="AlphaFoldDB" id="A0A9P6UY29"/>
<dbReference type="EMBL" id="JAAAIP010000118">
    <property type="protein sequence ID" value="KAG0325296.1"/>
    <property type="molecule type" value="Genomic_DNA"/>
</dbReference>
<protein>
    <submittedName>
        <fullName evidence="3">Uncharacterized protein</fullName>
    </submittedName>
</protein>